<dbReference type="Pfam" id="PF13391">
    <property type="entry name" value="HNH_2"/>
    <property type="match status" value="1"/>
</dbReference>
<dbReference type="OrthoDB" id="2142759at2759"/>
<dbReference type="AlphaFoldDB" id="A0A7C8MKY6"/>
<protein>
    <recommendedName>
        <fullName evidence="2">HNH nuclease domain-containing protein</fullName>
    </recommendedName>
</protein>
<feature type="region of interest" description="Disordered" evidence="1">
    <location>
        <begin position="180"/>
        <end position="201"/>
    </location>
</feature>
<dbReference type="Proteomes" id="UP000481858">
    <property type="component" value="Unassembled WGS sequence"/>
</dbReference>
<organism evidence="3 4">
    <name type="scientific">Xylaria multiplex</name>
    <dbReference type="NCBI Taxonomy" id="323545"/>
    <lineage>
        <taxon>Eukaryota</taxon>
        <taxon>Fungi</taxon>
        <taxon>Dikarya</taxon>
        <taxon>Ascomycota</taxon>
        <taxon>Pezizomycotina</taxon>
        <taxon>Sordariomycetes</taxon>
        <taxon>Xylariomycetidae</taxon>
        <taxon>Xylariales</taxon>
        <taxon>Xylariaceae</taxon>
        <taxon>Xylaria</taxon>
    </lineage>
</organism>
<dbReference type="InParanoid" id="A0A7C8MKY6"/>
<proteinExistence type="predicted"/>
<dbReference type="InterPro" id="IPR003615">
    <property type="entry name" value="HNH_nuc"/>
</dbReference>
<feature type="domain" description="HNH nuclease" evidence="2">
    <location>
        <begin position="237"/>
        <end position="339"/>
    </location>
</feature>
<feature type="region of interest" description="Disordered" evidence="1">
    <location>
        <begin position="399"/>
        <end position="494"/>
    </location>
</feature>
<reference evidence="3 4" key="1">
    <citation type="submission" date="2019-12" db="EMBL/GenBank/DDBJ databases">
        <title>Draft genome sequence of the ascomycete Xylaria multiplex DSM 110363.</title>
        <authorList>
            <person name="Buettner E."/>
            <person name="Kellner H."/>
        </authorList>
    </citation>
    <scope>NUCLEOTIDE SEQUENCE [LARGE SCALE GENOMIC DNA]</scope>
    <source>
        <strain evidence="3 4">DSM 110363</strain>
    </source>
</reference>
<evidence type="ECO:0000256" key="1">
    <source>
        <dbReference type="SAM" id="MobiDB-lite"/>
    </source>
</evidence>
<keyword evidence="4" id="KW-1185">Reference proteome</keyword>
<feature type="compositionally biased region" description="Polar residues" evidence="1">
    <location>
        <begin position="185"/>
        <end position="194"/>
    </location>
</feature>
<gene>
    <name evidence="3" type="ORF">GQX73_g6123</name>
</gene>
<comment type="caution">
    <text evidence="3">The sequence shown here is derived from an EMBL/GenBank/DDBJ whole genome shotgun (WGS) entry which is preliminary data.</text>
</comment>
<sequence>MSDSAVTTHRRARAWNVRFTIGSRIAGIYQVPGSKLVTFRDVCDELRLCFEFPGEKSGNNNDDTWASIAFALINSPDLKGGELQNLSFVTGDLLAEPVPSFSSTESNDPQVLIYSIVSHRKCSLPASTALDAHLNAKCARHLPAPVRRYDPRYLPPNKKPSDPTIGKVLFRRQLTAYSLGKRGQSGRNSPNTQVSDDEDDMELESMLAPADMNIDREAARNIQTVFRSGCVDNQLPCAVSGQGRSWWGGIGPAIHACHIVPRLQYYLYPIKDADVFPIRDIDTATNEKTPRRLAAEQRAAKKRSRKLEEAWLKTWSPENSILLRKDLHELFDARLFSIHPKTFVIRVFVPYDVLTGFNGKKAILSSDIDTEALRHHYEMCCIENMAAKAEPNDLITVENSTEESRKHIPLREITHLVLTPSPKAGRTGDPSKKRQLGQSPLREASEQSDSDSASEQSGLGGEASPREAEDVSKRRRLNGRPSHDFMRPPKYPLY</sequence>
<name>A0A7C8MKY6_9PEZI</name>
<feature type="compositionally biased region" description="Basic and acidic residues" evidence="1">
    <location>
        <begin position="402"/>
        <end position="414"/>
    </location>
</feature>
<dbReference type="EMBL" id="WUBL01000067">
    <property type="protein sequence ID" value="KAF2967492.1"/>
    <property type="molecule type" value="Genomic_DNA"/>
</dbReference>
<evidence type="ECO:0000259" key="2">
    <source>
        <dbReference type="Pfam" id="PF13391"/>
    </source>
</evidence>
<evidence type="ECO:0000313" key="4">
    <source>
        <dbReference type="Proteomes" id="UP000481858"/>
    </source>
</evidence>
<evidence type="ECO:0000313" key="3">
    <source>
        <dbReference type="EMBL" id="KAF2967492.1"/>
    </source>
</evidence>
<accession>A0A7C8MKY6</accession>